<sequence>MSEVNTTPEVVPNVVNDKNSTQNTAENDEIKGEESLKQNNDKDKESPDKIITKEVINDNDNDKEATDNKKVENEEQNNEVKPQSPSQQIQDCRKTSEGDSEDDAAAPKRRRTTSLVADSPCSSENFSIFMRTSSEVL</sequence>
<protein>
    <submittedName>
        <fullName evidence="2 4">Uncharacterized protein</fullName>
    </submittedName>
</protein>
<evidence type="ECO:0000313" key="4">
    <source>
        <dbReference type="WBParaSite" id="ASIM_0001260401-mRNA-1"/>
    </source>
</evidence>
<organism evidence="4">
    <name type="scientific">Anisakis simplex</name>
    <name type="common">Herring worm</name>
    <dbReference type="NCBI Taxonomy" id="6269"/>
    <lineage>
        <taxon>Eukaryota</taxon>
        <taxon>Metazoa</taxon>
        <taxon>Ecdysozoa</taxon>
        <taxon>Nematoda</taxon>
        <taxon>Chromadorea</taxon>
        <taxon>Rhabditida</taxon>
        <taxon>Spirurina</taxon>
        <taxon>Ascaridomorpha</taxon>
        <taxon>Ascaridoidea</taxon>
        <taxon>Anisakidae</taxon>
        <taxon>Anisakis</taxon>
        <taxon>Anisakis simplex complex</taxon>
    </lineage>
</organism>
<dbReference type="AlphaFoldDB" id="A0A0M3JWF0"/>
<gene>
    <name evidence="2" type="ORF">ASIM_LOCUS12070</name>
</gene>
<reference evidence="4" key="1">
    <citation type="submission" date="2017-02" db="UniProtKB">
        <authorList>
            <consortium name="WormBaseParasite"/>
        </authorList>
    </citation>
    <scope>IDENTIFICATION</scope>
</reference>
<dbReference type="EMBL" id="UYRR01031135">
    <property type="protein sequence ID" value="VDK46467.1"/>
    <property type="molecule type" value="Genomic_DNA"/>
</dbReference>
<keyword evidence="3" id="KW-1185">Reference proteome</keyword>
<evidence type="ECO:0000256" key="1">
    <source>
        <dbReference type="SAM" id="MobiDB-lite"/>
    </source>
</evidence>
<proteinExistence type="predicted"/>
<accession>A0A0M3JWF0</accession>
<name>A0A0M3JWF0_ANISI</name>
<feature type="compositionally biased region" description="Polar residues" evidence="1">
    <location>
        <begin position="113"/>
        <end position="123"/>
    </location>
</feature>
<evidence type="ECO:0000313" key="3">
    <source>
        <dbReference type="Proteomes" id="UP000267096"/>
    </source>
</evidence>
<reference evidence="2 3" key="2">
    <citation type="submission" date="2018-11" db="EMBL/GenBank/DDBJ databases">
        <authorList>
            <consortium name="Pathogen Informatics"/>
        </authorList>
    </citation>
    <scope>NUCLEOTIDE SEQUENCE [LARGE SCALE GENOMIC DNA]</scope>
</reference>
<feature type="region of interest" description="Disordered" evidence="1">
    <location>
        <begin position="1"/>
        <end position="123"/>
    </location>
</feature>
<evidence type="ECO:0000313" key="2">
    <source>
        <dbReference type="EMBL" id="VDK46467.1"/>
    </source>
</evidence>
<dbReference type="Proteomes" id="UP000267096">
    <property type="component" value="Unassembled WGS sequence"/>
</dbReference>
<feature type="compositionally biased region" description="Low complexity" evidence="1">
    <location>
        <begin position="1"/>
        <end position="16"/>
    </location>
</feature>
<feature type="compositionally biased region" description="Basic and acidic residues" evidence="1">
    <location>
        <begin position="28"/>
        <end position="73"/>
    </location>
</feature>
<dbReference type="WBParaSite" id="ASIM_0001260401-mRNA-1">
    <property type="protein sequence ID" value="ASIM_0001260401-mRNA-1"/>
    <property type="gene ID" value="ASIM_0001260401"/>
</dbReference>